<organism evidence="2 3">
    <name type="scientific">Phytophthora fragariae</name>
    <dbReference type="NCBI Taxonomy" id="53985"/>
    <lineage>
        <taxon>Eukaryota</taxon>
        <taxon>Sar</taxon>
        <taxon>Stramenopiles</taxon>
        <taxon>Oomycota</taxon>
        <taxon>Peronosporomycetes</taxon>
        <taxon>Peronosporales</taxon>
        <taxon>Peronosporaceae</taxon>
        <taxon>Phytophthora</taxon>
    </lineage>
</organism>
<gene>
    <name evidence="2" type="ORF">PF002_g27828</name>
</gene>
<comment type="caution">
    <text evidence="2">The sequence shown here is derived from an EMBL/GenBank/DDBJ whole genome shotgun (WGS) entry which is preliminary data.</text>
</comment>
<reference evidence="2 3" key="1">
    <citation type="submission" date="2018-08" db="EMBL/GenBank/DDBJ databases">
        <title>Genomic investigation of the strawberry pathogen Phytophthora fragariae indicates pathogenicity is determined by transcriptional variation in three key races.</title>
        <authorList>
            <person name="Adams T.M."/>
            <person name="Armitage A.D."/>
            <person name="Sobczyk M.K."/>
            <person name="Bates H.J."/>
            <person name="Dunwell J.M."/>
            <person name="Nellist C.F."/>
            <person name="Harrison R.J."/>
        </authorList>
    </citation>
    <scope>NUCLEOTIDE SEQUENCE [LARGE SCALE GENOMIC DNA]</scope>
    <source>
        <strain evidence="2 3">BC-1</strain>
    </source>
</reference>
<dbReference type="AlphaFoldDB" id="A0A6A3WBK3"/>
<evidence type="ECO:0000313" key="3">
    <source>
        <dbReference type="Proteomes" id="UP000440367"/>
    </source>
</evidence>
<feature type="region of interest" description="Disordered" evidence="1">
    <location>
        <begin position="77"/>
        <end position="110"/>
    </location>
</feature>
<evidence type="ECO:0000256" key="1">
    <source>
        <dbReference type="SAM" id="MobiDB-lite"/>
    </source>
</evidence>
<protein>
    <submittedName>
        <fullName evidence="2">Uncharacterized protein</fullName>
    </submittedName>
</protein>
<name>A0A6A3WBK3_9STRA</name>
<dbReference type="EMBL" id="QXGD01003238">
    <property type="protein sequence ID" value="KAE9179388.1"/>
    <property type="molecule type" value="Genomic_DNA"/>
</dbReference>
<proteinExistence type="predicted"/>
<sequence>MEGSPAPTIAGVDIVGCDAGDAGRSCTVHDVCGKHLKIDDAIVFRGEAVMADNGDVEYAVKAQRTAYENKMATVVEDLRKSDNSQKRRRSERNKGIGHSVSLRIQSTQTF</sequence>
<evidence type="ECO:0000313" key="2">
    <source>
        <dbReference type="EMBL" id="KAE9179388.1"/>
    </source>
</evidence>
<accession>A0A6A3WBK3</accession>
<dbReference type="Proteomes" id="UP000440367">
    <property type="component" value="Unassembled WGS sequence"/>
</dbReference>